<accession>A0A146KHP1</accession>
<keyword evidence="2" id="KW-0378">Hydrolase</keyword>
<name>A0A146KHP1_9EUKA</name>
<sequence>ENMGNSCYMNSALQLITHSTHIAEVISQNSKKGQLLQAAAELVNIQNRQQCYRPTLIKQIVGGNHPLFAS</sequence>
<feature type="non-terminal residue" evidence="2">
    <location>
        <position position="1"/>
    </location>
</feature>
<reference evidence="2" key="1">
    <citation type="submission" date="2015-07" db="EMBL/GenBank/DDBJ databases">
        <title>Adaptation to a free-living lifestyle via gene acquisitions in the diplomonad Trepomonas sp. PC1.</title>
        <authorList>
            <person name="Xu F."/>
            <person name="Jerlstrom-Hultqvist J."/>
            <person name="Kolisko M."/>
            <person name="Simpson A.G.B."/>
            <person name="Roger A.J."/>
            <person name="Svard S.G."/>
            <person name="Andersson J.O."/>
        </authorList>
    </citation>
    <scope>NUCLEOTIDE SEQUENCE</scope>
    <source>
        <strain evidence="2">PC1</strain>
    </source>
</reference>
<dbReference type="Pfam" id="PF00443">
    <property type="entry name" value="UCH"/>
    <property type="match status" value="1"/>
</dbReference>
<evidence type="ECO:0000259" key="1">
    <source>
        <dbReference type="PROSITE" id="PS50235"/>
    </source>
</evidence>
<gene>
    <name evidence="2" type="ORF">TPC1_11696</name>
</gene>
<dbReference type="InterPro" id="IPR001394">
    <property type="entry name" value="Peptidase_C19_UCH"/>
</dbReference>
<dbReference type="PROSITE" id="PS50235">
    <property type="entry name" value="USP_3"/>
    <property type="match status" value="1"/>
</dbReference>
<dbReference type="EMBL" id="GDID01001262">
    <property type="protein sequence ID" value="JAP95344.1"/>
    <property type="molecule type" value="Transcribed_RNA"/>
</dbReference>
<dbReference type="GO" id="GO:0004843">
    <property type="term" value="F:cysteine-type deubiquitinase activity"/>
    <property type="evidence" value="ECO:0007669"/>
    <property type="project" value="InterPro"/>
</dbReference>
<dbReference type="AlphaFoldDB" id="A0A146KHP1"/>
<dbReference type="Gene3D" id="3.90.70.10">
    <property type="entry name" value="Cysteine proteinases"/>
    <property type="match status" value="1"/>
</dbReference>
<dbReference type="InterPro" id="IPR028889">
    <property type="entry name" value="USP"/>
</dbReference>
<protein>
    <submittedName>
        <fullName evidence="2">Ubiquitin carboxyl-terminal hydrolase family protein</fullName>
    </submittedName>
</protein>
<organism evidence="2">
    <name type="scientific">Trepomonas sp. PC1</name>
    <dbReference type="NCBI Taxonomy" id="1076344"/>
    <lineage>
        <taxon>Eukaryota</taxon>
        <taxon>Metamonada</taxon>
        <taxon>Diplomonadida</taxon>
        <taxon>Hexamitidae</taxon>
        <taxon>Hexamitinae</taxon>
        <taxon>Trepomonas</taxon>
    </lineage>
</organism>
<dbReference type="InterPro" id="IPR038765">
    <property type="entry name" value="Papain-like_cys_pep_sf"/>
</dbReference>
<evidence type="ECO:0000313" key="2">
    <source>
        <dbReference type="EMBL" id="JAP95344.1"/>
    </source>
</evidence>
<dbReference type="GO" id="GO:0016579">
    <property type="term" value="P:protein deubiquitination"/>
    <property type="evidence" value="ECO:0007669"/>
    <property type="project" value="InterPro"/>
</dbReference>
<feature type="non-terminal residue" evidence="2">
    <location>
        <position position="70"/>
    </location>
</feature>
<dbReference type="SUPFAM" id="SSF54001">
    <property type="entry name" value="Cysteine proteinases"/>
    <property type="match status" value="1"/>
</dbReference>
<proteinExistence type="predicted"/>
<feature type="domain" description="USP" evidence="1">
    <location>
        <begin position="1"/>
        <end position="70"/>
    </location>
</feature>